<protein>
    <submittedName>
        <fullName evidence="2">Uncharacterized protein LOC105362262</fullName>
    </submittedName>
</protein>
<dbReference type="Proteomes" id="UP000695007">
    <property type="component" value="Unplaced"/>
</dbReference>
<reference evidence="2" key="1">
    <citation type="submission" date="2025-08" db="UniProtKB">
        <authorList>
            <consortium name="RefSeq"/>
        </authorList>
    </citation>
    <scope>IDENTIFICATION</scope>
</reference>
<dbReference type="RefSeq" id="XP_011497962.1">
    <property type="nucleotide sequence ID" value="XM_011499660.1"/>
</dbReference>
<evidence type="ECO:0000313" key="2">
    <source>
        <dbReference type="RefSeq" id="XP_011497962.1"/>
    </source>
</evidence>
<sequence length="108" mass="12980">MNGGVIYLQQIDYLQMLRQLIEIHVEEYFTFRANFTEREQKLMLSYLITKRKVAVGASRITWKEIHEDGYLKNRSTESLRNNFRRVILPKIHTFGLPQHILQQFLKLN</sequence>
<keyword evidence="1" id="KW-1185">Reference proteome</keyword>
<evidence type="ECO:0000313" key="1">
    <source>
        <dbReference type="Proteomes" id="UP000695007"/>
    </source>
</evidence>
<accession>A0AAJ6YH39</accession>
<dbReference type="AlphaFoldDB" id="A0AAJ6YH39"/>
<name>A0AAJ6YH39_9HYME</name>
<proteinExistence type="predicted"/>
<dbReference type="Gene3D" id="1.10.10.60">
    <property type="entry name" value="Homeodomain-like"/>
    <property type="match status" value="1"/>
</dbReference>
<dbReference type="KEGG" id="csol:105362262"/>
<organism evidence="1 2">
    <name type="scientific">Ceratosolen solmsi marchali</name>
    <dbReference type="NCBI Taxonomy" id="326594"/>
    <lineage>
        <taxon>Eukaryota</taxon>
        <taxon>Metazoa</taxon>
        <taxon>Ecdysozoa</taxon>
        <taxon>Arthropoda</taxon>
        <taxon>Hexapoda</taxon>
        <taxon>Insecta</taxon>
        <taxon>Pterygota</taxon>
        <taxon>Neoptera</taxon>
        <taxon>Endopterygota</taxon>
        <taxon>Hymenoptera</taxon>
        <taxon>Apocrita</taxon>
        <taxon>Proctotrupomorpha</taxon>
        <taxon>Chalcidoidea</taxon>
        <taxon>Agaonidae</taxon>
        <taxon>Agaoninae</taxon>
        <taxon>Ceratosolen</taxon>
    </lineage>
</organism>
<gene>
    <name evidence="2" type="primary">LOC105362262</name>
</gene>
<dbReference type="GeneID" id="105362262"/>